<name>A0AAV4Y6S1_CAEEX</name>
<dbReference type="Proteomes" id="UP001054945">
    <property type="component" value="Unassembled WGS sequence"/>
</dbReference>
<proteinExistence type="predicted"/>
<dbReference type="SUPFAM" id="SSF48726">
    <property type="entry name" value="Immunoglobulin"/>
    <property type="match status" value="1"/>
</dbReference>
<gene>
    <name evidence="2" type="primary">Dscam2</name>
    <name evidence="2" type="ORF">CEXT_636791</name>
</gene>
<dbReference type="EMBL" id="BPLR01001401">
    <property type="protein sequence ID" value="GIZ02150.1"/>
    <property type="molecule type" value="Genomic_DNA"/>
</dbReference>
<sequence>MNRLGVKLLDFALLFSEKKFRSNLRLCDRNQNDQRGPIFSTEPPSRVEFSNSSGTEVRCVADGVPNPNLSWRTREGGSAPDVPGLRYTKSDGTLVFLPFMKNDYRQDVHDTVYQCLASNSFGSVISREVHIKGGDVSGRSSVGRFMNG</sequence>
<comment type="caution">
    <text evidence="2">The sequence shown here is derived from an EMBL/GenBank/DDBJ whole genome shotgun (WGS) entry which is preliminary data.</text>
</comment>
<reference evidence="2 3" key="1">
    <citation type="submission" date="2021-06" db="EMBL/GenBank/DDBJ databases">
        <title>Caerostris extrusa draft genome.</title>
        <authorList>
            <person name="Kono N."/>
            <person name="Arakawa K."/>
        </authorList>
    </citation>
    <scope>NUCLEOTIDE SEQUENCE [LARGE SCALE GENOMIC DNA]</scope>
</reference>
<evidence type="ECO:0000313" key="2">
    <source>
        <dbReference type="EMBL" id="GIZ02150.1"/>
    </source>
</evidence>
<organism evidence="2 3">
    <name type="scientific">Caerostris extrusa</name>
    <name type="common">Bark spider</name>
    <name type="synonym">Caerostris bankana</name>
    <dbReference type="NCBI Taxonomy" id="172846"/>
    <lineage>
        <taxon>Eukaryota</taxon>
        <taxon>Metazoa</taxon>
        <taxon>Ecdysozoa</taxon>
        <taxon>Arthropoda</taxon>
        <taxon>Chelicerata</taxon>
        <taxon>Arachnida</taxon>
        <taxon>Araneae</taxon>
        <taxon>Araneomorphae</taxon>
        <taxon>Entelegynae</taxon>
        <taxon>Araneoidea</taxon>
        <taxon>Araneidae</taxon>
        <taxon>Caerostris</taxon>
    </lineage>
</organism>
<dbReference type="PROSITE" id="PS50835">
    <property type="entry name" value="IG_LIKE"/>
    <property type="match status" value="1"/>
</dbReference>
<dbReference type="InterPro" id="IPR007110">
    <property type="entry name" value="Ig-like_dom"/>
</dbReference>
<dbReference type="AlphaFoldDB" id="A0AAV4Y6S1"/>
<dbReference type="InterPro" id="IPR013783">
    <property type="entry name" value="Ig-like_fold"/>
</dbReference>
<feature type="domain" description="Ig-like" evidence="1">
    <location>
        <begin position="37"/>
        <end position="130"/>
    </location>
</feature>
<keyword evidence="3" id="KW-1185">Reference proteome</keyword>
<evidence type="ECO:0000313" key="3">
    <source>
        <dbReference type="Proteomes" id="UP001054945"/>
    </source>
</evidence>
<protein>
    <submittedName>
        <fullName evidence="2">Down syndrome cell adhesion molecule-like protein Dscam2</fullName>
    </submittedName>
</protein>
<dbReference type="Gene3D" id="2.60.40.10">
    <property type="entry name" value="Immunoglobulins"/>
    <property type="match status" value="1"/>
</dbReference>
<dbReference type="InterPro" id="IPR036179">
    <property type="entry name" value="Ig-like_dom_sf"/>
</dbReference>
<evidence type="ECO:0000259" key="1">
    <source>
        <dbReference type="PROSITE" id="PS50835"/>
    </source>
</evidence>
<accession>A0AAV4Y6S1</accession>